<proteinExistence type="predicted"/>
<evidence type="ECO:0000313" key="2">
    <source>
        <dbReference type="Proteomes" id="UP000586722"/>
    </source>
</evidence>
<comment type="caution">
    <text evidence="1">The sequence shown here is derived from an EMBL/GenBank/DDBJ whole genome shotgun (WGS) entry which is preliminary data.</text>
</comment>
<dbReference type="RefSeq" id="WP_161707623.1">
    <property type="nucleotide sequence ID" value="NZ_JAABLQ010000001.1"/>
</dbReference>
<name>A0A7X5J852_9HYPH</name>
<dbReference type="Gene3D" id="3.40.140.120">
    <property type="match status" value="1"/>
</dbReference>
<dbReference type="Gene3D" id="3.30.1120.70">
    <property type="match status" value="1"/>
</dbReference>
<evidence type="ECO:0000313" key="1">
    <source>
        <dbReference type="EMBL" id="NBN76845.1"/>
    </source>
</evidence>
<dbReference type="AlphaFoldDB" id="A0A7X5J852"/>
<dbReference type="Proteomes" id="UP000586722">
    <property type="component" value="Unassembled WGS sequence"/>
</dbReference>
<accession>A0A7X5J852</accession>
<protein>
    <submittedName>
        <fullName evidence="1">Phage portal protein</fullName>
    </submittedName>
</protein>
<sequence length="404" mass="43682">MSLLDRLFGREKRAAVRSDDAYLAGFFGQRAGLGAAVDPARASGLSVAHACVSSICQNLAAVPLNLYRRAEDGGRERASDHPLYGVLHDMANPNMTAFEAREVLMASVLITGNAFARIEWNGRGQVAALWPIDPGSVAVERLPSGRLRYRVSTGAASSEVLLQDEMLHLRYRLDRSGVMGLSPIAIARETFALALQQQETAAKQAANSFKPEGALVFPSPIAGQQRQQVLDQLEAKINATNGTRGVLVLDGGTDWKSFSFSARDAEFLESRKLTNLDICRVWGVPPTVVGITDHATYSNTDQESRALVVRCLAPMAKRIEQAMNAALLTADARKSLFIEHDLAGLLRGDMAARYAAYAVGRNGGWLSVNEVRAWENLPKIDGGDDYLSPLNMTAAGAEQGERGE</sequence>
<reference evidence="2" key="1">
    <citation type="submission" date="2020-01" db="EMBL/GenBank/DDBJ databases">
        <authorList>
            <person name="Fang Y."/>
            <person name="Sun R."/>
            <person name="Nie L."/>
            <person name="He J."/>
            <person name="Hao L."/>
            <person name="Wang L."/>
            <person name="Su S."/>
            <person name="Lv E."/>
            <person name="Zhang Z."/>
            <person name="Xie R."/>
            <person name="Liu H."/>
        </authorList>
    </citation>
    <scope>NUCLEOTIDE SEQUENCE [LARGE SCALE GENOMIC DNA]</scope>
    <source>
        <strain evidence="2">XCT-53</strain>
    </source>
</reference>
<dbReference type="InterPro" id="IPR006944">
    <property type="entry name" value="Phage/GTA_portal"/>
</dbReference>
<organism evidence="1 2">
    <name type="scientific">Pannonibacter tanglangensis</name>
    <dbReference type="NCBI Taxonomy" id="2750084"/>
    <lineage>
        <taxon>Bacteria</taxon>
        <taxon>Pseudomonadati</taxon>
        <taxon>Pseudomonadota</taxon>
        <taxon>Alphaproteobacteria</taxon>
        <taxon>Hyphomicrobiales</taxon>
        <taxon>Stappiaceae</taxon>
        <taxon>Pannonibacter</taxon>
    </lineage>
</organism>
<dbReference type="Pfam" id="PF04860">
    <property type="entry name" value="Phage_portal"/>
    <property type="match status" value="1"/>
</dbReference>
<dbReference type="InterPro" id="IPR006427">
    <property type="entry name" value="Portal_HK97"/>
</dbReference>
<gene>
    <name evidence="1" type="ORF">GWI72_01025</name>
</gene>
<dbReference type="NCBIfam" id="TIGR01537">
    <property type="entry name" value="portal_HK97"/>
    <property type="match status" value="1"/>
</dbReference>
<keyword evidence="2" id="KW-1185">Reference proteome</keyword>
<dbReference type="EMBL" id="JAABLQ010000001">
    <property type="protein sequence ID" value="NBN76845.1"/>
    <property type="molecule type" value="Genomic_DNA"/>
</dbReference>
<dbReference type="Gene3D" id="1.20.1270.210">
    <property type="match status" value="1"/>
</dbReference>